<evidence type="ECO:0000313" key="7">
    <source>
        <dbReference type="EMBL" id="RPE07914.1"/>
    </source>
</evidence>
<evidence type="ECO:0000256" key="4">
    <source>
        <dbReference type="ARBA" id="ARBA00023136"/>
    </source>
</evidence>
<dbReference type="AlphaFoldDB" id="A0A3N4Q877"/>
<keyword evidence="5" id="KW-0998">Cell outer membrane</keyword>
<dbReference type="Gene3D" id="1.20.1600.10">
    <property type="entry name" value="Outer membrane efflux proteins (OEP)"/>
    <property type="match status" value="1"/>
</dbReference>
<comment type="caution">
    <text evidence="7">The sequence shown here is derived from an EMBL/GenBank/DDBJ whole genome shotgun (WGS) entry which is preliminary data.</text>
</comment>
<keyword evidence="6" id="KW-0732">Signal</keyword>
<proteinExistence type="predicted"/>
<dbReference type="PANTHER" id="PTHR30026:SF20">
    <property type="entry name" value="OUTER MEMBRANE PROTEIN TOLC"/>
    <property type="match status" value="1"/>
</dbReference>
<evidence type="ECO:0000256" key="2">
    <source>
        <dbReference type="ARBA" id="ARBA00022452"/>
    </source>
</evidence>
<feature type="signal peptide" evidence="6">
    <location>
        <begin position="1"/>
        <end position="20"/>
    </location>
</feature>
<comment type="subcellular location">
    <subcellularLocation>
        <location evidence="1">Cell outer membrane</location>
    </subcellularLocation>
</comment>
<protein>
    <recommendedName>
        <fullName evidence="9">TolC family protein</fullName>
    </recommendedName>
</protein>
<dbReference type="InterPro" id="IPR051906">
    <property type="entry name" value="TolC-like"/>
</dbReference>
<dbReference type="GO" id="GO:0015288">
    <property type="term" value="F:porin activity"/>
    <property type="evidence" value="ECO:0007669"/>
    <property type="project" value="TreeGrafter"/>
</dbReference>
<evidence type="ECO:0000313" key="8">
    <source>
        <dbReference type="Proteomes" id="UP000278351"/>
    </source>
</evidence>
<evidence type="ECO:0000256" key="5">
    <source>
        <dbReference type="ARBA" id="ARBA00023237"/>
    </source>
</evidence>
<dbReference type="RefSeq" id="WP_123846915.1">
    <property type="nucleotide sequence ID" value="NZ_RPDH01000002.1"/>
</dbReference>
<organism evidence="7 8">
    <name type="scientific">Chitinophaga lutea</name>
    <dbReference type="NCBI Taxonomy" id="2488634"/>
    <lineage>
        <taxon>Bacteria</taxon>
        <taxon>Pseudomonadati</taxon>
        <taxon>Bacteroidota</taxon>
        <taxon>Chitinophagia</taxon>
        <taxon>Chitinophagales</taxon>
        <taxon>Chitinophagaceae</taxon>
        <taxon>Chitinophaga</taxon>
    </lineage>
</organism>
<dbReference type="PANTHER" id="PTHR30026">
    <property type="entry name" value="OUTER MEMBRANE PROTEIN TOLC"/>
    <property type="match status" value="1"/>
</dbReference>
<feature type="chain" id="PRO_5018239009" description="TolC family protein" evidence="6">
    <location>
        <begin position="21"/>
        <end position="416"/>
    </location>
</feature>
<accession>A0A3N4Q877</accession>
<evidence type="ECO:0000256" key="3">
    <source>
        <dbReference type="ARBA" id="ARBA00022692"/>
    </source>
</evidence>
<dbReference type="SUPFAM" id="SSF56954">
    <property type="entry name" value="Outer membrane efflux proteins (OEP)"/>
    <property type="match status" value="1"/>
</dbReference>
<dbReference type="GO" id="GO:1990281">
    <property type="term" value="C:efflux pump complex"/>
    <property type="evidence" value="ECO:0007669"/>
    <property type="project" value="TreeGrafter"/>
</dbReference>
<name>A0A3N4Q877_9BACT</name>
<evidence type="ECO:0000256" key="6">
    <source>
        <dbReference type="SAM" id="SignalP"/>
    </source>
</evidence>
<keyword evidence="3" id="KW-0812">Transmembrane</keyword>
<gene>
    <name evidence="7" type="ORF">EGT74_12615</name>
</gene>
<dbReference type="Proteomes" id="UP000278351">
    <property type="component" value="Unassembled WGS sequence"/>
</dbReference>
<dbReference type="EMBL" id="RPDH01000002">
    <property type="protein sequence ID" value="RPE07914.1"/>
    <property type="molecule type" value="Genomic_DNA"/>
</dbReference>
<evidence type="ECO:0008006" key="9">
    <source>
        <dbReference type="Google" id="ProtNLM"/>
    </source>
</evidence>
<dbReference type="GO" id="GO:0015562">
    <property type="term" value="F:efflux transmembrane transporter activity"/>
    <property type="evidence" value="ECO:0007669"/>
    <property type="project" value="InterPro"/>
</dbReference>
<sequence>MKRILIYVLLLRLMENAAEAQPLPRLGVQDVLAALDRNYPSLQIYDSKIAALRSMAGGAKAWMPPTVAFALDRFPYRVSMLKEKIPDNQAGIMLSVQQMIPNPSRLNARKNYLASLEEVFRNDREWQKNVLHLAAKLYYYRRYTAEKKINIVREYEDLLRMLIKTGKDKYKYNQAELPVIFKAEALLGELANMETMFVSQVAECNIGLNTLMNRDAGFLIDTLLLPQDYGARYPATLDSAAFQRSDILAAESRIRSMRFSQKTAATGSKPEFGVQVTHGKMLGMPDQFSIMGMMTIPIAPWASKMYRSDVRSMGFEIEAMQSEKSTMQLMARQMIREKAAMLLAENRQLDNYDRNILPAYRKNLDASLLAWRQNTGSLFVLLDAWNMLLMKELERAEKLGQVFTMQSEFEYQSAIK</sequence>
<keyword evidence="2" id="KW-1134">Transmembrane beta strand</keyword>
<reference evidence="7 8" key="1">
    <citation type="submission" date="2018-11" db="EMBL/GenBank/DDBJ databases">
        <title>Chitinophaga lutea sp.nov., isolate from arsenic contaminated soil.</title>
        <authorList>
            <person name="Zong Y."/>
        </authorList>
    </citation>
    <scope>NUCLEOTIDE SEQUENCE [LARGE SCALE GENOMIC DNA]</scope>
    <source>
        <strain evidence="7 8">ZY74</strain>
    </source>
</reference>
<dbReference type="GO" id="GO:0009279">
    <property type="term" value="C:cell outer membrane"/>
    <property type="evidence" value="ECO:0007669"/>
    <property type="project" value="UniProtKB-SubCell"/>
</dbReference>
<keyword evidence="4" id="KW-0472">Membrane</keyword>
<evidence type="ECO:0000256" key="1">
    <source>
        <dbReference type="ARBA" id="ARBA00004442"/>
    </source>
</evidence>
<dbReference type="OrthoDB" id="920360at2"/>
<keyword evidence="8" id="KW-1185">Reference proteome</keyword>